<feature type="transmembrane region" description="Helical" evidence="12">
    <location>
        <begin position="198"/>
        <end position="223"/>
    </location>
</feature>
<feature type="non-terminal residue" evidence="13">
    <location>
        <position position="1"/>
    </location>
</feature>
<comment type="caution">
    <text evidence="13">The sequence shown here is derived from an EMBL/GenBank/DDBJ whole genome shotgun (WGS) entry which is preliminary data.</text>
</comment>
<dbReference type="OrthoDB" id="10252502at2759"/>
<dbReference type="GO" id="GO:0031501">
    <property type="term" value="C:mannosyltransferase complex"/>
    <property type="evidence" value="ECO:0007669"/>
    <property type="project" value="TreeGrafter"/>
</dbReference>
<feature type="transmembrane region" description="Helical" evidence="12">
    <location>
        <begin position="436"/>
        <end position="455"/>
    </location>
</feature>
<feature type="transmembrane region" description="Helical" evidence="12">
    <location>
        <begin position="155"/>
        <end position="178"/>
    </location>
</feature>
<dbReference type="Pfam" id="PF04188">
    <property type="entry name" value="Mannosyl_trans2"/>
    <property type="match status" value="1"/>
</dbReference>
<feature type="transmembrane region" description="Helical" evidence="12">
    <location>
        <begin position="380"/>
        <end position="399"/>
    </location>
</feature>
<evidence type="ECO:0000256" key="2">
    <source>
        <dbReference type="ARBA" id="ARBA00004687"/>
    </source>
</evidence>
<dbReference type="PANTHER" id="PTHR12468">
    <property type="entry name" value="GPI MANNOSYLTRANSFERASE 2"/>
    <property type="match status" value="1"/>
</dbReference>
<feature type="transmembrane region" description="Helical" evidence="12">
    <location>
        <begin position="121"/>
        <end position="143"/>
    </location>
</feature>
<keyword evidence="7 12" id="KW-0808">Transferase</keyword>
<comment type="subcellular location">
    <subcellularLocation>
        <location evidence="1 12">Endoplasmic reticulum membrane</location>
        <topology evidence="1 12">Multi-pass membrane protein</topology>
    </subcellularLocation>
</comment>
<organism evidence="13 14">
    <name type="scientific">Mortierella isabellina</name>
    <name type="common">Filamentous fungus</name>
    <name type="synonym">Umbelopsis isabellina</name>
    <dbReference type="NCBI Taxonomy" id="91625"/>
    <lineage>
        <taxon>Eukaryota</taxon>
        <taxon>Fungi</taxon>
        <taxon>Fungi incertae sedis</taxon>
        <taxon>Mucoromycota</taxon>
        <taxon>Mucoromycotina</taxon>
        <taxon>Umbelopsidomycetes</taxon>
        <taxon>Umbelopsidales</taxon>
        <taxon>Umbelopsidaceae</taxon>
        <taxon>Umbelopsis</taxon>
    </lineage>
</organism>
<keyword evidence="5 12" id="KW-0337">GPI-anchor biosynthesis</keyword>
<dbReference type="EMBL" id="JAEPQZ010000004">
    <property type="protein sequence ID" value="KAG2182232.1"/>
    <property type="molecule type" value="Genomic_DNA"/>
</dbReference>
<evidence type="ECO:0000256" key="6">
    <source>
        <dbReference type="ARBA" id="ARBA00022676"/>
    </source>
</evidence>
<proteinExistence type="inferred from homology"/>
<keyword evidence="8 12" id="KW-0812">Transmembrane</keyword>
<comment type="function">
    <text evidence="12">Mannosyltransferase involved in glycosylphosphatidylinositol-anchor biosynthesis.</text>
</comment>
<evidence type="ECO:0000256" key="11">
    <source>
        <dbReference type="ARBA" id="ARBA00023136"/>
    </source>
</evidence>
<dbReference type="GO" id="GO:0005789">
    <property type="term" value="C:endoplasmic reticulum membrane"/>
    <property type="evidence" value="ECO:0007669"/>
    <property type="project" value="UniProtKB-SubCell"/>
</dbReference>
<keyword evidence="10 12" id="KW-1133">Transmembrane helix</keyword>
<feature type="transmembrane region" description="Helical" evidence="12">
    <location>
        <begin position="243"/>
        <end position="270"/>
    </location>
</feature>
<evidence type="ECO:0000256" key="4">
    <source>
        <dbReference type="ARBA" id="ARBA00013795"/>
    </source>
</evidence>
<keyword evidence="9 12" id="KW-0256">Endoplasmic reticulum</keyword>
<comment type="similarity">
    <text evidence="3 12">Belongs to the PIGV family.</text>
</comment>
<dbReference type="InterPro" id="IPR007315">
    <property type="entry name" value="PIG-V/Gpi18"/>
</dbReference>
<dbReference type="GO" id="GO:0004376">
    <property type="term" value="F:GPI mannosyltransferase activity"/>
    <property type="evidence" value="ECO:0007669"/>
    <property type="project" value="InterPro"/>
</dbReference>
<evidence type="ECO:0000313" key="14">
    <source>
        <dbReference type="Proteomes" id="UP000654370"/>
    </source>
</evidence>
<evidence type="ECO:0000256" key="7">
    <source>
        <dbReference type="ARBA" id="ARBA00022679"/>
    </source>
</evidence>
<dbReference type="Proteomes" id="UP000654370">
    <property type="component" value="Unassembled WGS sequence"/>
</dbReference>
<evidence type="ECO:0000256" key="10">
    <source>
        <dbReference type="ARBA" id="ARBA00022989"/>
    </source>
</evidence>
<protein>
    <recommendedName>
        <fullName evidence="4 12">GPI mannosyltransferase 2</fullName>
        <ecNumber evidence="12">2.4.1.-</ecNumber>
    </recommendedName>
</protein>
<keyword evidence="14" id="KW-1185">Reference proteome</keyword>
<evidence type="ECO:0000256" key="8">
    <source>
        <dbReference type="ARBA" id="ARBA00022692"/>
    </source>
</evidence>
<evidence type="ECO:0000256" key="1">
    <source>
        <dbReference type="ARBA" id="ARBA00004477"/>
    </source>
</evidence>
<feature type="transmembrane region" description="Helical" evidence="12">
    <location>
        <begin position="12"/>
        <end position="34"/>
    </location>
</feature>
<accession>A0A8H7PXL2</accession>
<comment type="pathway">
    <text evidence="2 12">Glycolipid biosynthesis; glycosylphosphatidylinositol-anchor biosynthesis.</text>
</comment>
<feature type="transmembrane region" description="Helical" evidence="12">
    <location>
        <begin position="315"/>
        <end position="336"/>
    </location>
</feature>
<dbReference type="GO" id="GO:0006506">
    <property type="term" value="P:GPI anchor biosynthetic process"/>
    <property type="evidence" value="ECO:0007669"/>
    <property type="project" value="UniProtKB-UniPathway"/>
</dbReference>
<evidence type="ECO:0000313" key="13">
    <source>
        <dbReference type="EMBL" id="KAG2182232.1"/>
    </source>
</evidence>
<evidence type="ECO:0000256" key="3">
    <source>
        <dbReference type="ARBA" id="ARBA00008698"/>
    </source>
</evidence>
<dbReference type="UniPathway" id="UPA00196"/>
<evidence type="ECO:0000256" key="5">
    <source>
        <dbReference type="ARBA" id="ARBA00022502"/>
    </source>
</evidence>
<evidence type="ECO:0000256" key="12">
    <source>
        <dbReference type="RuleBase" id="RU363112"/>
    </source>
</evidence>
<dbReference type="AlphaFoldDB" id="A0A8H7PXL2"/>
<dbReference type="PANTHER" id="PTHR12468:SF2">
    <property type="entry name" value="GPI MANNOSYLTRANSFERASE 2"/>
    <property type="match status" value="1"/>
</dbReference>
<dbReference type="GO" id="GO:0000009">
    <property type="term" value="F:alpha-1,6-mannosyltransferase activity"/>
    <property type="evidence" value="ECO:0007669"/>
    <property type="project" value="InterPro"/>
</dbReference>
<gene>
    <name evidence="13" type="ORF">INT43_007159</name>
</gene>
<keyword evidence="11 12" id="KW-0472">Membrane</keyword>
<sequence>PASNHASIVKMSRLLTVQATAAATRITVVVIAILSKIFVDDYDSSAETILLGSSKALIPQNILYKIFSVFIRWDAFYFLHIAESGYIYEQETAFFPMLPMLARFAAETVLSPAKHLIGEQYTIVLAGILISNISFILAAGVLYKLTLNTFRGNETLAYLSAIAFSLSPASMFISSFYAESLFALLTFTGMLCITRRQYIRASVVWGIASATRANAIMYAGYIIYELVFRNFIQGRSAKVDLTLFNAIASLILAAGCTMVVFLGFITFQVYGYHQFCHQLQRPWCEDSIPLLYPFVQKFYWGNGFLAYFEVKQIPNFLLACPTIFISAYGIWSYILYDKSRFLTIGIRSDYGQENVAAQADKARQLPSNTSFYSGNILPHVYLWLILLFTSITSMHVQIITRFFSSLPIIYWFVAHTWLQAAQPSASKNQRIIAKSIMYYQVLYGLVGIVLFASFFPPA</sequence>
<reference evidence="13" key="1">
    <citation type="submission" date="2020-12" db="EMBL/GenBank/DDBJ databases">
        <title>Metabolic potential, ecology and presence of endohyphal bacteria is reflected in genomic diversity of Mucoromycotina.</title>
        <authorList>
            <person name="Muszewska A."/>
            <person name="Okrasinska A."/>
            <person name="Steczkiewicz K."/>
            <person name="Drgas O."/>
            <person name="Orlowska M."/>
            <person name="Perlinska-Lenart U."/>
            <person name="Aleksandrzak-Piekarczyk T."/>
            <person name="Szatraj K."/>
            <person name="Zielenkiewicz U."/>
            <person name="Pilsyk S."/>
            <person name="Malc E."/>
            <person name="Mieczkowski P."/>
            <person name="Kruszewska J.S."/>
            <person name="Biernat P."/>
            <person name="Pawlowska J."/>
        </authorList>
    </citation>
    <scope>NUCLEOTIDE SEQUENCE</scope>
    <source>
        <strain evidence="13">WA0000067209</strain>
    </source>
</reference>
<name>A0A8H7PXL2_MORIS</name>
<evidence type="ECO:0000256" key="9">
    <source>
        <dbReference type="ARBA" id="ARBA00022824"/>
    </source>
</evidence>
<dbReference type="EC" id="2.4.1.-" evidence="12"/>
<keyword evidence="6 12" id="KW-0328">Glycosyltransferase</keyword>